<dbReference type="EMBL" id="MPUH01001599">
    <property type="protein sequence ID" value="OMJ66933.1"/>
    <property type="molecule type" value="Genomic_DNA"/>
</dbReference>
<feature type="transmembrane region" description="Helical" evidence="1">
    <location>
        <begin position="219"/>
        <end position="235"/>
    </location>
</feature>
<dbReference type="AlphaFoldDB" id="A0A1R2AQX0"/>
<name>A0A1R2AQX0_9CILI</name>
<dbReference type="Proteomes" id="UP000187209">
    <property type="component" value="Unassembled WGS sequence"/>
</dbReference>
<gene>
    <name evidence="2" type="ORF">SteCoe_36054</name>
</gene>
<keyword evidence="1" id="KW-1133">Transmembrane helix</keyword>
<evidence type="ECO:0000313" key="2">
    <source>
        <dbReference type="EMBL" id="OMJ66933.1"/>
    </source>
</evidence>
<evidence type="ECO:0000256" key="1">
    <source>
        <dbReference type="SAM" id="Phobius"/>
    </source>
</evidence>
<protein>
    <submittedName>
        <fullName evidence="2">Uncharacterized protein</fullName>
    </submittedName>
</protein>
<proteinExistence type="predicted"/>
<keyword evidence="3" id="KW-1185">Reference proteome</keyword>
<feature type="transmembrane region" description="Helical" evidence="1">
    <location>
        <begin position="190"/>
        <end position="207"/>
    </location>
</feature>
<keyword evidence="1" id="KW-0812">Transmembrane</keyword>
<reference evidence="2 3" key="1">
    <citation type="submission" date="2016-11" db="EMBL/GenBank/DDBJ databases">
        <title>The macronuclear genome of Stentor coeruleus: a giant cell with tiny introns.</title>
        <authorList>
            <person name="Slabodnick M."/>
            <person name="Ruby J.G."/>
            <person name="Reiff S.B."/>
            <person name="Swart E.C."/>
            <person name="Gosai S."/>
            <person name="Prabakaran S."/>
            <person name="Witkowska E."/>
            <person name="Larue G.E."/>
            <person name="Fisher S."/>
            <person name="Freeman R.M."/>
            <person name="Gunawardena J."/>
            <person name="Chu W."/>
            <person name="Stover N.A."/>
            <person name="Gregory B.D."/>
            <person name="Nowacki M."/>
            <person name="Derisi J."/>
            <person name="Roy S.W."/>
            <person name="Marshall W.F."/>
            <person name="Sood P."/>
        </authorList>
    </citation>
    <scope>NUCLEOTIDE SEQUENCE [LARGE SCALE GENOMIC DNA]</scope>
    <source>
        <strain evidence="2">WM001</strain>
    </source>
</reference>
<keyword evidence="1" id="KW-0472">Membrane</keyword>
<comment type="caution">
    <text evidence="2">The sequence shown here is derived from an EMBL/GenBank/DDBJ whole genome shotgun (WGS) entry which is preliminary data.</text>
</comment>
<evidence type="ECO:0000313" key="3">
    <source>
        <dbReference type="Proteomes" id="UP000187209"/>
    </source>
</evidence>
<organism evidence="2 3">
    <name type="scientific">Stentor coeruleus</name>
    <dbReference type="NCBI Taxonomy" id="5963"/>
    <lineage>
        <taxon>Eukaryota</taxon>
        <taxon>Sar</taxon>
        <taxon>Alveolata</taxon>
        <taxon>Ciliophora</taxon>
        <taxon>Postciliodesmatophora</taxon>
        <taxon>Heterotrichea</taxon>
        <taxon>Heterotrichida</taxon>
        <taxon>Stentoridae</taxon>
        <taxon>Stentor</taxon>
    </lineage>
</organism>
<feature type="transmembrane region" description="Helical" evidence="1">
    <location>
        <begin position="166"/>
        <end position="183"/>
    </location>
</feature>
<sequence>MNYILEDYLHTFLAILTFYWFGKIPVEDSFKAVLFKHFIYFLSCFFRSKLYKILYLPLFALYLLLPDSITEALLFVLQVAVALMHYSPSRIFLCKRSIFRIIQWVLYFFIISSQFENIDIPILLFESVNIEILYQAWVLCRELKSFTSDFKEGKETGAILLGRYDSYRVFTLLQIWVYALILLDVFTKSVYRAIPLLFIPWTCYFVFKIRNMKMNTFPVQYFFFAGAFTMVQMFLSRF</sequence>
<accession>A0A1R2AQX0</accession>